<keyword evidence="3" id="KW-1185">Reference proteome</keyword>
<keyword evidence="1" id="KW-0812">Transmembrane</keyword>
<name>A0ABU6ZHD2_9FABA</name>
<evidence type="ECO:0000313" key="2">
    <source>
        <dbReference type="EMBL" id="MED6221344.1"/>
    </source>
</evidence>
<keyword evidence="1" id="KW-1133">Transmembrane helix</keyword>
<accession>A0ABU6ZHD2</accession>
<keyword evidence="1" id="KW-0472">Membrane</keyword>
<reference evidence="2 3" key="1">
    <citation type="journal article" date="2023" name="Plants (Basel)">
        <title>Bridging the Gap: Combining Genomics and Transcriptomics Approaches to Understand Stylosanthes scabra, an Orphan Legume from the Brazilian Caatinga.</title>
        <authorList>
            <person name="Ferreira-Neto J.R.C."/>
            <person name="da Silva M.D."/>
            <person name="Binneck E."/>
            <person name="de Melo N.F."/>
            <person name="da Silva R.H."/>
            <person name="de Melo A.L.T.M."/>
            <person name="Pandolfi V."/>
            <person name="Bustamante F.O."/>
            <person name="Brasileiro-Vidal A.C."/>
            <person name="Benko-Iseppon A.M."/>
        </authorList>
    </citation>
    <scope>NUCLEOTIDE SEQUENCE [LARGE SCALE GENOMIC DNA]</scope>
    <source>
        <tissue evidence="2">Leaves</tissue>
    </source>
</reference>
<gene>
    <name evidence="2" type="ORF">PIB30_053551</name>
</gene>
<evidence type="ECO:0000313" key="3">
    <source>
        <dbReference type="Proteomes" id="UP001341840"/>
    </source>
</evidence>
<dbReference type="Proteomes" id="UP001341840">
    <property type="component" value="Unassembled WGS sequence"/>
</dbReference>
<proteinExistence type="predicted"/>
<comment type="caution">
    <text evidence="2">The sequence shown here is derived from an EMBL/GenBank/DDBJ whole genome shotgun (WGS) entry which is preliminary data.</text>
</comment>
<organism evidence="2 3">
    <name type="scientific">Stylosanthes scabra</name>
    <dbReference type="NCBI Taxonomy" id="79078"/>
    <lineage>
        <taxon>Eukaryota</taxon>
        <taxon>Viridiplantae</taxon>
        <taxon>Streptophyta</taxon>
        <taxon>Embryophyta</taxon>
        <taxon>Tracheophyta</taxon>
        <taxon>Spermatophyta</taxon>
        <taxon>Magnoliopsida</taxon>
        <taxon>eudicotyledons</taxon>
        <taxon>Gunneridae</taxon>
        <taxon>Pentapetalae</taxon>
        <taxon>rosids</taxon>
        <taxon>fabids</taxon>
        <taxon>Fabales</taxon>
        <taxon>Fabaceae</taxon>
        <taxon>Papilionoideae</taxon>
        <taxon>50 kb inversion clade</taxon>
        <taxon>dalbergioids sensu lato</taxon>
        <taxon>Dalbergieae</taxon>
        <taxon>Pterocarpus clade</taxon>
        <taxon>Stylosanthes</taxon>
    </lineage>
</organism>
<evidence type="ECO:0000256" key="1">
    <source>
        <dbReference type="SAM" id="Phobius"/>
    </source>
</evidence>
<protein>
    <submittedName>
        <fullName evidence="2">Uncharacterized protein</fullName>
    </submittedName>
</protein>
<feature type="transmembrane region" description="Helical" evidence="1">
    <location>
        <begin position="45"/>
        <end position="66"/>
    </location>
</feature>
<sequence length="104" mass="11853">MSTTAAGAAAFSFMEVIYTIKFYLVGHTAIVGFQWNITQCWDSTWLFLYTSMAIYVLHLLISLILCRRTTIRLGPSPPRPPQPRHVPYLCLHLRRAPPSSKSEK</sequence>
<dbReference type="EMBL" id="JASCZI010272259">
    <property type="protein sequence ID" value="MED6221344.1"/>
    <property type="molecule type" value="Genomic_DNA"/>
</dbReference>